<dbReference type="Proteomes" id="UP000433101">
    <property type="component" value="Unassembled WGS sequence"/>
</dbReference>
<evidence type="ECO:0000313" key="2">
    <source>
        <dbReference type="Proteomes" id="UP000433101"/>
    </source>
</evidence>
<dbReference type="SUPFAM" id="SSF56112">
    <property type="entry name" value="Protein kinase-like (PK-like)"/>
    <property type="match status" value="1"/>
</dbReference>
<dbReference type="GO" id="GO:0006646">
    <property type="term" value="P:phosphatidylethanolamine biosynthetic process"/>
    <property type="evidence" value="ECO:0007669"/>
    <property type="project" value="TreeGrafter"/>
</dbReference>
<evidence type="ECO:0000313" key="1">
    <source>
        <dbReference type="EMBL" id="MXN63404.1"/>
    </source>
</evidence>
<comment type="caution">
    <text evidence="1">The sequence shown here is derived from an EMBL/GenBank/DDBJ whole genome shotgun (WGS) entry which is preliminary data.</text>
</comment>
<protein>
    <submittedName>
        <fullName evidence="1">Phosphotransferase</fullName>
    </submittedName>
</protein>
<dbReference type="Pfam" id="PF01633">
    <property type="entry name" value="Choline_kinase"/>
    <property type="match status" value="1"/>
</dbReference>
<dbReference type="GO" id="GO:0004305">
    <property type="term" value="F:ethanolamine kinase activity"/>
    <property type="evidence" value="ECO:0007669"/>
    <property type="project" value="TreeGrafter"/>
</dbReference>
<name>A0A7X3S5Q2_9HYPH</name>
<dbReference type="Gene3D" id="3.90.1200.10">
    <property type="match status" value="1"/>
</dbReference>
<dbReference type="EMBL" id="WUMV01000001">
    <property type="protein sequence ID" value="MXN63404.1"/>
    <property type="molecule type" value="Genomic_DNA"/>
</dbReference>
<dbReference type="PANTHER" id="PTHR22603">
    <property type="entry name" value="CHOLINE/ETHANOALAMINE KINASE"/>
    <property type="match status" value="1"/>
</dbReference>
<keyword evidence="2" id="KW-1185">Reference proteome</keyword>
<dbReference type="CDD" id="cd05151">
    <property type="entry name" value="ChoK-like"/>
    <property type="match status" value="1"/>
</dbReference>
<reference evidence="1 2" key="1">
    <citation type="submission" date="2019-12" db="EMBL/GenBank/DDBJ databases">
        <authorList>
            <person name="Li M."/>
        </authorList>
    </citation>
    <scope>NUCLEOTIDE SEQUENCE [LARGE SCALE GENOMIC DNA]</scope>
    <source>
        <strain evidence="1 2">GBMRC 2046</strain>
    </source>
</reference>
<dbReference type="PANTHER" id="PTHR22603:SF66">
    <property type="entry name" value="ETHANOLAMINE KINASE"/>
    <property type="match status" value="1"/>
</dbReference>
<sequence>MKPIGALPLDEISRALAAAGLAGRLGADAIAPLSGLTNRVFRVDFSGGEGVVVRLPRPETATLIDRRRELHNAMEAERIGIGAEILYADPAGGVMITKLVPHARALVPAALDRDSLEQVGASFARLHRSGAAFQGLLDPFALISDAVGRLPDIGSAWHDLTADAMALRDGDVTLGEDLAPCHCDPVPDNILESRPDSHEGIENTPFGTFSGASGIFLIDWEYSAMADPAWDLAYFALEAELFEKSLLRLLEGYGGGAGIGKRVARMKPVCDCLSGLWALEQARAGNAATDFGVYAARRFDRAKQALTDLNG</sequence>
<dbReference type="Gene3D" id="3.30.200.20">
    <property type="entry name" value="Phosphorylase Kinase, domain 1"/>
    <property type="match status" value="1"/>
</dbReference>
<organism evidence="1 2">
    <name type="scientific">Stappia sediminis</name>
    <dbReference type="NCBI Taxonomy" id="2692190"/>
    <lineage>
        <taxon>Bacteria</taxon>
        <taxon>Pseudomonadati</taxon>
        <taxon>Pseudomonadota</taxon>
        <taxon>Alphaproteobacteria</taxon>
        <taxon>Hyphomicrobiales</taxon>
        <taxon>Stappiaceae</taxon>
        <taxon>Stappia</taxon>
    </lineage>
</organism>
<accession>A0A7X3S5Q2</accession>
<dbReference type="AlphaFoldDB" id="A0A7X3S5Q2"/>
<gene>
    <name evidence="1" type="ORF">GR183_00675</name>
</gene>
<dbReference type="RefSeq" id="WP_160773662.1">
    <property type="nucleotide sequence ID" value="NZ_WUMV01000001.1"/>
</dbReference>
<keyword evidence="1" id="KW-0808">Transferase</keyword>
<dbReference type="InterPro" id="IPR011009">
    <property type="entry name" value="Kinase-like_dom_sf"/>
</dbReference>
<proteinExistence type="predicted"/>
<dbReference type="GO" id="GO:0005737">
    <property type="term" value="C:cytoplasm"/>
    <property type="evidence" value="ECO:0007669"/>
    <property type="project" value="TreeGrafter"/>
</dbReference>